<dbReference type="Proteomes" id="UP000000768">
    <property type="component" value="Chromosome 9"/>
</dbReference>
<dbReference type="OMA" id="PLLACCP"/>
<evidence type="ECO:0000256" key="1">
    <source>
        <dbReference type="SAM" id="MobiDB-lite"/>
    </source>
</evidence>
<dbReference type="AlphaFoldDB" id="A0A1Z5R222"/>
<sequence length="109" mass="11501">MWVLKPHASVLFFGSSPFLPCPLLPCSSPSRVPHHFQTPRQNPSPSPPPFPTNATATGTAAATASPPHDLAGKTSGRGYGRNSSPRTLPPRPYIAGFHASARIEEAPPP</sequence>
<keyword evidence="3" id="KW-1185">Reference proteome</keyword>
<feature type="compositionally biased region" description="Low complexity" evidence="1">
    <location>
        <begin position="52"/>
        <end position="67"/>
    </location>
</feature>
<feature type="region of interest" description="Disordered" evidence="1">
    <location>
        <begin position="29"/>
        <end position="109"/>
    </location>
</feature>
<name>A0A1Z5R222_SORBI</name>
<dbReference type="EMBL" id="CM000768">
    <property type="protein sequence ID" value="OQU77790.1"/>
    <property type="molecule type" value="Genomic_DNA"/>
</dbReference>
<gene>
    <name evidence="2" type="ORF">SORBI_3009G103201</name>
</gene>
<dbReference type="InParanoid" id="A0A1Z5R222"/>
<evidence type="ECO:0000313" key="3">
    <source>
        <dbReference type="Proteomes" id="UP000000768"/>
    </source>
</evidence>
<accession>A0A1Z5R222</accession>
<reference evidence="3" key="2">
    <citation type="journal article" date="2018" name="Plant J.">
        <title>The Sorghum bicolor reference genome: improved assembly, gene annotations, a transcriptome atlas, and signatures of genome organization.</title>
        <authorList>
            <person name="McCormick R.F."/>
            <person name="Truong S.K."/>
            <person name="Sreedasyam A."/>
            <person name="Jenkins J."/>
            <person name="Shu S."/>
            <person name="Sims D."/>
            <person name="Kennedy M."/>
            <person name="Amirebrahimi M."/>
            <person name="Weers B.D."/>
            <person name="McKinley B."/>
            <person name="Mattison A."/>
            <person name="Morishige D.T."/>
            <person name="Grimwood J."/>
            <person name="Schmutz J."/>
            <person name="Mullet J.E."/>
        </authorList>
    </citation>
    <scope>NUCLEOTIDE SEQUENCE [LARGE SCALE GENOMIC DNA]</scope>
    <source>
        <strain evidence="3">cv. BTx623</strain>
    </source>
</reference>
<dbReference type="Gramene" id="OQU77790">
    <property type="protein sequence ID" value="OQU77790"/>
    <property type="gene ID" value="SORBI_3009G103201"/>
</dbReference>
<organism evidence="2 3">
    <name type="scientific">Sorghum bicolor</name>
    <name type="common">Sorghum</name>
    <name type="synonym">Sorghum vulgare</name>
    <dbReference type="NCBI Taxonomy" id="4558"/>
    <lineage>
        <taxon>Eukaryota</taxon>
        <taxon>Viridiplantae</taxon>
        <taxon>Streptophyta</taxon>
        <taxon>Embryophyta</taxon>
        <taxon>Tracheophyta</taxon>
        <taxon>Spermatophyta</taxon>
        <taxon>Magnoliopsida</taxon>
        <taxon>Liliopsida</taxon>
        <taxon>Poales</taxon>
        <taxon>Poaceae</taxon>
        <taxon>PACMAD clade</taxon>
        <taxon>Panicoideae</taxon>
        <taxon>Andropogonodae</taxon>
        <taxon>Andropogoneae</taxon>
        <taxon>Sorghinae</taxon>
        <taxon>Sorghum</taxon>
    </lineage>
</organism>
<feature type="compositionally biased region" description="Pro residues" evidence="1">
    <location>
        <begin position="42"/>
        <end position="51"/>
    </location>
</feature>
<proteinExistence type="predicted"/>
<reference evidence="2 3" key="1">
    <citation type="journal article" date="2009" name="Nature">
        <title>The Sorghum bicolor genome and the diversification of grasses.</title>
        <authorList>
            <person name="Paterson A.H."/>
            <person name="Bowers J.E."/>
            <person name="Bruggmann R."/>
            <person name="Dubchak I."/>
            <person name="Grimwood J."/>
            <person name="Gundlach H."/>
            <person name="Haberer G."/>
            <person name="Hellsten U."/>
            <person name="Mitros T."/>
            <person name="Poliakov A."/>
            <person name="Schmutz J."/>
            <person name="Spannagl M."/>
            <person name="Tang H."/>
            <person name="Wang X."/>
            <person name="Wicker T."/>
            <person name="Bharti A.K."/>
            <person name="Chapman J."/>
            <person name="Feltus F.A."/>
            <person name="Gowik U."/>
            <person name="Grigoriev I.V."/>
            <person name="Lyons E."/>
            <person name="Maher C.A."/>
            <person name="Martis M."/>
            <person name="Narechania A."/>
            <person name="Otillar R.P."/>
            <person name="Penning B.W."/>
            <person name="Salamov A.A."/>
            <person name="Wang Y."/>
            <person name="Zhang L."/>
            <person name="Carpita N.C."/>
            <person name="Freeling M."/>
            <person name="Gingle A.R."/>
            <person name="Hash C.T."/>
            <person name="Keller B."/>
            <person name="Klein P."/>
            <person name="Kresovich S."/>
            <person name="McCann M.C."/>
            <person name="Ming R."/>
            <person name="Peterson D.G."/>
            <person name="Mehboob-ur-Rahman"/>
            <person name="Ware D."/>
            <person name="Westhoff P."/>
            <person name="Mayer K.F."/>
            <person name="Messing J."/>
            <person name="Rokhsar D.S."/>
        </authorList>
    </citation>
    <scope>NUCLEOTIDE SEQUENCE [LARGE SCALE GENOMIC DNA]</scope>
    <source>
        <strain evidence="3">cv. BTx623</strain>
    </source>
</reference>
<evidence type="ECO:0000313" key="2">
    <source>
        <dbReference type="EMBL" id="OQU77790.1"/>
    </source>
</evidence>
<protein>
    <submittedName>
        <fullName evidence="2">Uncharacterized protein</fullName>
    </submittedName>
</protein>